<dbReference type="GO" id="GO:0004143">
    <property type="term" value="F:ATP-dependent diacylglycerol kinase activity"/>
    <property type="evidence" value="ECO:0007669"/>
    <property type="project" value="UniProtKB-EC"/>
</dbReference>
<feature type="domain" description="DAGKc" evidence="30">
    <location>
        <begin position="113"/>
        <end position="257"/>
    </location>
</feature>
<dbReference type="Gene3D" id="3.40.50.10330">
    <property type="entry name" value="Probable inorganic polyphosphate/atp-NAD kinase, domain 1"/>
    <property type="match status" value="1"/>
</dbReference>
<evidence type="ECO:0000256" key="14">
    <source>
        <dbReference type="ARBA" id="ARBA00023371"/>
    </source>
</evidence>
<evidence type="ECO:0000256" key="25">
    <source>
        <dbReference type="ARBA" id="ARBA00030553"/>
    </source>
</evidence>
<dbReference type="EC" id="2.7.1.94" evidence="23"/>
<evidence type="ECO:0000256" key="29">
    <source>
        <dbReference type="ARBA" id="ARBA00048876"/>
    </source>
</evidence>
<evidence type="ECO:0000256" key="26">
    <source>
        <dbReference type="ARBA" id="ARBA00044480"/>
    </source>
</evidence>
<dbReference type="SMART" id="SM00046">
    <property type="entry name" value="DAGKc"/>
    <property type="match status" value="1"/>
</dbReference>
<evidence type="ECO:0000256" key="10">
    <source>
        <dbReference type="ARBA" id="ARBA00022840"/>
    </source>
</evidence>
<name>A0A9Q0S4V7_9DIPT</name>
<dbReference type="EC" id="2.7.1.138" evidence="22"/>
<evidence type="ECO:0000313" key="31">
    <source>
        <dbReference type="EMBL" id="KAJ6643410.1"/>
    </source>
</evidence>
<comment type="catalytic activity">
    <reaction evidence="26">
        <text>a 2-acylglycerol + ATP = a 2-acyl-sn-glycerol 3-phosphate + ADP + H(+)</text>
        <dbReference type="Rhea" id="RHEA:39847"/>
        <dbReference type="ChEBI" id="CHEBI:15378"/>
        <dbReference type="ChEBI" id="CHEBI:17389"/>
        <dbReference type="ChEBI" id="CHEBI:30616"/>
        <dbReference type="ChEBI" id="CHEBI:64982"/>
        <dbReference type="ChEBI" id="CHEBI:456216"/>
    </reaction>
    <physiologicalReaction direction="left-to-right" evidence="26">
        <dbReference type="Rhea" id="RHEA:39848"/>
    </physiologicalReaction>
</comment>
<comment type="catalytic activity">
    <reaction evidence="18">
        <text>a 1-acyl-sn-glycerol + ATP = a 1-acyl-sn-glycero-3-phosphate + ADP + H(+)</text>
        <dbReference type="Rhea" id="RHEA:33747"/>
        <dbReference type="ChEBI" id="CHEBI:15378"/>
        <dbReference type="ChEBI" id="CHEBI:30616"/>
        <dbReference type="ChEBI" id="CHEBI:57970"/>
        <dbReference type="ChEBI" id="CHEBI:64683"/>
        <dbReference type="ChEBI" id="CHEBI:456216"/>
    </reaction>
    <physiologicalReaction direction="left-to-right" evidence="18">
        <dbReference type="Rhea" id="RHEA:33748"/>
    </physiologicalReaction>
</comment>
<comment type="subcellular location">
    <subcellularLocation>
        <location evidence="3">Mitochondrion inner membrane</location>
        <topology evidence="3">Peripheral membrane protein</topology>
    </subcellularLocation>
    <subcellularLocation>
        <location evidence="2">Mitochondrion intermembrane space</location>
    </subcellularLocation>
</comment>
<evidence type="ECO:0000256" key="9">
    <source>
        <dbReference type="ARBA" id="ARBA00022792"/>
    </source>
</evidence>
<dbReference type="GO" id="GO:0005743">
    <property type="term" value="C:mitochondrial inner membrane"/>
    <property type="evidence" value="ECO:0007669"/>
    <property type="project" value="UniProtKB-SubCell"/>
</dbReference>
<dbReference type="SUPFAM" id="SSF111331">
    <property type="entry name" value="NAD kinase/diacylglycerol kinase-like"/>
    <property type="match status" value="1"/>
</dbReference>
<dbReference type="PANTHER" id="PTHR12358:SF31">
    <property type="entry name" value="ACYLGLYCEROL KINASE, MITOCHONDRIAL"/>
    <property type="match status" value="1"/>
</dbReference>
<evidence type="ECO:0000256" key="21">
    <source>
        <dbReference type="ARBA" id="ARBA00025749"/>
    </source>
</evidence>
<dbReference type="EC" id="2.7.1.107" evidence="5"/>
<evidence type="ECO:0000256" key="23">
    <source>
        <dbReference type="ARBA" id="ARBA00026098"/>
    </source>
</evidence>
<comment type="cofactor">
    <cofactor evidence="1">
        <name>Mg(2+)</name>
        <dbReference type="ChEBI" id="CHEBI:18420"/>
    </cofactor>
</comment>
<comment type="catalytic activity">
    <reaction evidence="15">
        <text>a 1,2-diacyl-sn-glycerol + ATP = a 1,2-diacyl-sn-glycero-3-phosphate + ADP + H(+)</text>
        <dbReference type="Rhea" id="RHEA:10272"/>
        <dbReference type="ChEBI" id="CHEBI:15378"/>
        <dbReference type="ChEBI" id="CHEBI:17815"/>
        <dbReference type="ChEBI" id="CHEBI:30616"/>
        <dbReference type="ChEBI" id="CHEBI:58608"/>
        <dbReference type="ChEBI" id="CHEBI:456216"/>
        <dbReference type="EC" id="2.7.1.107"/>
    </reaction>
    <physiologicalReaction direction="left-to-right" evidence="15">
        <dbReference type="Rhea" id="RHEA:10273"/>
    </physiologicalReaction>
</comment>
<evidence type="ECO:0000256" key="19">
    <source>
        <dbReference type="ARBA" id="ARBA00024556"/>
    </source>
</evidence>
<dbReference type="PROSITE" id="PS50146">
    <property type="entry name" value="DAGK"/>
    <property type="match status" value="1"/>
</dbReference>
<dbReference type="InterPro" id="IPR017438">
    <property type="entry name" value="ATP-NAD_kinase_N"/>
</dbReference>
<evidence type="ECO:0000256" key="24">
    <source>
        <dbReference type="ARBA" id="ARBA00026142"/>
    </source>
</evidence>
<keyword evidence="10" id="KW-0067">ATP-binding</keyword>
<comment type="pathway">
    <text evidence="4">Lipid metabolism; glycerolipid metabolism.</text>
</comment>
<dbReference type="GO" id="GO:0046512">
    <property type="term" value="P:sphingosine biosynthetic process"/>
    <property type="evidence" value="ECO:0007669"/>
    <property type="project" value="TreeGrafter"/>
</dbReference>
<comment type="catalytic activity">
    <reaction evidence="14">
        <text>1,2-di-(9Z-octadecenoyl)-sn-glycerol + ATP = 1,2-di-(9Z-octadecenoyl)-sn-glycero-3-phosphate + ADP + H(+)</text>
        <dbReference type="Rhea" id="RHEA:40327"/>
        <dbReference type="ChEBI" id="CHEBI:15378"/>
        <dbReference type="ChEBI" id="CHEBI:30616"/>
        <dbReference type="ChEBI" id="CHEBI:52333"/>
        <dbReference type="ChEBI" id="CHEBI:74546"/>
        <dbReference type="ChEBI" id="CHEBI:456216"/>
    </reaction>
    <physiologicalReaction direction="left-to-right" evidence="14">
        <dbReference type="Rhea" id="RHEA:40328"/>
    </physiologicalReaction>
</comment>
<evidence type="ECO:0000256" key="6">
    <source>
        <dbReference type="ARBA" id="ARBA00022679"/>
    </source>
</evidence>
<comment type="catalytic activity">
    <reaction evidence="27">
        <text>an N-acylsphing-4-enine + ATP = an N-acylsphing-4-enine 1-phosphate + ADP + H(+)</text>
        <dbReference type="Rhea" id="RHEA:17929"/>
        <dbReference type="ChEBI" id="CHEBI:15378"/>
        <dbReference type="ChEBI" id="CHEBI:30616"/>
        <dbReference type="ChEBI" id="CHEBI:52639"/>
        <dbReference type="ChEBI" id="CHEBI:57674"/>
        <dbReference type="ChEBI" id="CHEBI:456216"/>
        <dbReference type="EC" id="2.7.1.138"/>
    </reaction>
    <physiologicalReaction direction="left-to-right" evidence="27">
        <dbReference type="Rhea" id="RHEA:17930"/>
    </physiologicalReaction>
</comment>
<comment type="catalytic activity">
    <reaction evidence="28">
        <text>a monoacylglycerol + ATP = a monoacyl-sn-glycero-3-phosphate + ADP + H(+)</text>
        <dbReference type="Rhea" id="RHEA:19293"/>
        <dbReference type="ChEBI" id="CHEBI:15378"/>
        <dbReference type="ChEBI" id="CHEBI:17408"/>
        <dbReference type="ChEBI" id="CHEBI:30616"/>
        <dbReference type="ChEBI" id="CHEBI:77589"/>
        <dbReference type="ChEBI" id="CHEBI:456216"/>
        <dbReference type="EC" id="2.7.1.94"/>
    </reaction>
    <physiologicalReaction direction="left-to-right" evidence="28">
        <dbReference type="Rhea" id="RHEA:19294"/>
    </physiologicalReaction>
</comment>
<comment type="caution">
    <text evidence="31">The sequence shown here is derived from an EMBL/GenBank/DDBJ whole genome shotgun (WGS) entry which is preliminary data.</text>
</comment>
<dbReference type="EMBL" id="WJQU01000002">
    <property type="protein sequence ID" value="KAJ6643410.1"/>
    <property type="molecule type" value="Genomic_DNA"/>
</dbReference>
<dbReference type="OrthoDB" id="9979394at2759"/>
<gene>
    <name evidence="31" type="primary">agk</name>
    <name evidence="31" type="ORF">Bhyg_08371</name>
</gene>
<proteinExistence type="inferred from homology"/>
<keyword evidence="6" id="KW-0808">Transferase</keyword>
<dbReference type="InterPro" id="IPR016064">
    <property type="entry name" value="NAD/diacylglycerol_kinase_sf"/>
</dbReference>
<dbReference type="GO" id="GO:0001729">
    <property type="term" value="F:ceramide kinase activity"/>
    <property type="evidence" value="ECO:0007669"/>
    <property type="project" value="UniProtKB-EC"/>
</dbReference>
<evidence type="ECO:0000256" key="8">
    <source>
        <dbReference type="ARBA" id="ARBA00022777"/>
    </source>
</evidence>
<comment type="catalytic activity">
    <reaction evidence="19">
        <text>2-(5Z,8Z,11Z,14Z-eicosatetraenoyl)-glycerol + ATP = 2-(5Z,8Z,11Z,14Z-eicosatetraenoyl)-sn-glycero-3-phosphate + ADP + H(+)</text>
        <dbReference type="Rhea" id="RHEA:43316"/>
        <dbReference type="ChEBI" id="CHEBI:15378"/>
        <dbReference type="ChEBI" id="CHEBI:30616"/>
        <dbReference type="ChEBI" id="CHEBI:52392"/>
        <dbReference type="ChEBI" id="CHEBI:78209"/>
        <dbReference type="ChEBI" id="CHEBI:456216"/>
    </reaction>
    <physiologicalReaction direction="left-to-right" evidence="19">
        <dbReference type="Rhea" id="RHEA:43317"/>
    </physiologicalReaction>
</comment>
<dbReference type="Pfam" id="PF19712">
    <property type="entry name" value="AGK_C"/>
    <property type="match status" value="1"/>
</dbReference>
<keyword evidence="12" id="KW-0496">Mitochondrion</keyword>
<keyword evidence="13" id="KW-0472">Membrane</keyword>
<keyword evidence="9" id="KW-0999">Mitochondrion inner membrane</keyword>
<protein>
    <recommendedName>
        <fullName evidence="24">Acylglycerol kinase, mitochondrial</fullName>
        <ecNumber evidence="5">2.7.1.107</ecNumber>
        <ecNumber evidence="22">2.7.1.138</ecNumber>
        <ecNumber evidence="23">2.7.1.94</ecNumber>
    </recommendedName>
    <alternativeName>
        <fullName evidence="25">Multiple substrate lipid kinase</fullName>
    </alternativeName>
</protein>
<dbReference type="GO" id="GO:0046513">
    <property type="term" value="P:ceramide biosynthetic process"/>
    <property type="evidence" value="ECO:0007669"/>
    <property type="project" value="TreeGrafter"/>
</dbReference>
<comment type="catalytic activity">
    <reaction evidence="16">
        <text>1-(5Z,8Z,11Z,14Z-eicosatetraenoyl)-sn-glycerol + ATP = 1-(5Z,8Z,11Z,14Z-eicosatetraenoyl)-sn-glycero-3-phosphate + ADP + H(+)</text>
        <dbReference type="Rhea" id="RHEA:43328"/>
        <dbReference type="ChEBI" id="CHEBI:15378"/>
        <dbReference type="ChEBI" id="CHEBI:30616"/>
        <dbReference type="ChEBI" id="CHEBI:34071"/>
        <dbReference type="ChEBI" id="CHEBI:74938"/>
        <dbReference type="ChEBI" id="CHEBI:456216"/>
    </reaction>
    <physiologicalReaction direction="left-to-right" evidence="16">
        <dbReference type="Rhea" id="RHEA:43329"/>
    </physiologicalReaction>
</comment>
<dbReference type="AlphaFoldDB" id="A0A9Q0S4V7"/>
<dbReference type="GO" id="GO:0047620">
    <property type="term" value="F:acylglycerol kinase activity"/>
    <property type="evidence" value="ECO:0007669"/>
    <property type="project" value="UniProtKB-EC"/>
</dbReference>
<evidence type="ECO:0000259" key="30">
    <source>
        <dbReference type="PROSITE" id="PS50146"/>
    </source>
</evidence>
<evidence type="ECO:0000256" key="22">
    <source>
        <dbReference type="ARBA" id="ARBA00026096"/>
    </source>
</evidence>
<dbReference type="GO" id="GO:0005524">
    <property type="term" value="F:ATP binding"/>
    <property type="evidence" value="ECO:0007669"/>
    <property type="project" value="UniProtKB-KW"/>
</dbReference>
<evidence type="ECO:0000313" key="32">
    <source>
        <dbReference type="Proteomes" id="UP001151699"/>
    </source>
</evidence>
<keyword evidence="32" id="KW-1185">Reference proteome</keyword>
<dbReference type="GO" id="GO:0005758">
    <property type="term" value="C:mitochondrial intermembrane space"/>
    <property type="evidence" value="ECO:0007669"/>
    <property type="project" value="UniProtKB-SubCell"/>
</dbReference>
<evidence type="ECO:0000256" key="28">
    <source>
        <dbReference type="ARBA" id="ARBA00048663"/>
    </source>
</evidence>
<evidence type="ECO:0000256" key="20">
    <source>
        <dbReference type="ARBA" id="ARBA00024636"/>
    </source>
</evidence>
<evidence type="ECO:0000256" key="2">
    <source>
        <dbReference type="ARBA" id="ARBA00004569"/>
    </source>
</evidence>
<reference evidence="31" key="1">
    <citation type="submission" date="2022-07" db="EMBL/GenBank/DDBJ databases">
        <authorList>
            <person name="Trinca V."/>
            <person name="Uliana J.V.C."/>
            <person name="Torres T.T."/>
            <person name="Ward R.J."/>
            <person name="Monesi N."/>
        </authorList>
    </citation>
    <scope>NUCLEOTIDE SEQUENCE</scope>
    <source>
        <strain evidence="31">HSMRA1968</strain>
        <tissue evidence="31">Whole embryos</tissue>
    </source>
</reference>
<dbReference type="InterPro" id="IPR001206">
    <property type="entry name" value="Diacylglycerol_kinase_cat_dom"/>
</dbReference>
<keyword evidence="7" id="KW-0547">Nucleotide-binding</keyword>
<accession>A0A9Q0S4V7</accession>
<organism evidence="31 32">
    <name type="scientific">Pseudolycoriella hygida</name>
    <dbReference type="NCBI Taxonomy" id="35572"/>
    <lineage>
        <taxon>Eukaryota</taxon>
        <taxon>Metazoa</taxon>
        <taxon>Ecdysozoa</taxon>
        <taxon>Arthropoda</taxon>
        <taxon>Hexapoda</taxon>
        <taxon>Insecta</taxon>
        <taxon>Pterygota</taxon>
        <taxon>Neoptera</taxon>
        <taxon>Endopterygota</taxon>
        <taxon>Diptera</taxon>
        <taxon>Nematocera</taxon>
        <taxon>Sciaroidea</taxon>
        <taxon>Sciaridae</taxon>
        <taxon>Pseudolycoriella</taxon>
    </lineage>
</organism>
<evidence type="ECO:0000256" key="5">
    <source>
        <dbReference type="ARBA" id="ARBA00012133"/>
    </source>
</evidence>
<comment type="catalytic activity">
    <reaction evidence="17">
        <text>1-(9Z-octadecenoyl)-sn-glycerol + ATP = 1-(9Z-octadecenoyl)-sn-glycero-3-phosphate + ADP + H(+)</text>
        <dbReference type="Rhea" id="RHEA:41079"/>
        <dbReference type="ChEBI" id="CHEBI:15378"/>
        <dbReference type="ChEBI" id="CHEBI:30616"/>
        <dbReference type="ChEBI" id="CHEBI:74544"/>
        <dbReference type="ChEBI" id="CHEBI:75757"/>
        <dbReference type="ChEBI" id="CHEBI:456216"/>
    </reaction>
    <physiologicalReaction direction="left-to-right" evidence="17">
        <dbReference type="Rhea" id="RHEA:41080"/>
    </physiologicalReaction>
</comment>
<evidence type="ECO:0000256" key="27">
    <source>
        <dbReference type="ARBA" id="ARBA00048034"/>
    </source>
</evidence>
<evidence type="ECO:0000256" key="4">
    <source>
        <dbReference type="ARBA" id="ARBA00005175"/>
    </source>
</evidence>
<evidence type="ECO:0000256" key="3">
    <source>
        <dbReference type="ARBA" id="ARBA00004637"/>
    </source>
</evidence>
<keyword evidence="11" id="KW-0443">Lipid metabolism</keyword>
<comment type="similarity">
    <text evidence="21">Belongs to the AGK family.</text>
</comment>
<comment type="catalytic activity">
    <reaction evidence="20">
        <text>1-hexadecanoyl-sn-glycerol + ATP = 1-hexadecanoyl-sn-glycero-3-phosphate + ADP + H(+)</text>
        <dbReference type="Rhea" id="RHEA:43308"/>
        <dbReference type="ChEBI" id="CHEBI:15378"/>
        <dbReference type="ChEBI" id="CHEBI:30616"/>
        <dbReference type="ChEBI" id="CHEBI:57518"/>
        <dbReference type="ChEBI" id="CHEBI:75542"/>
        <dbReference type="ChEBI" id="CHEBI:456216"/>
    </reaction>
    <physiologicalReaction direction="left-to-right" evidence="20">
        <dbReference type="Rhea" id="RHEA:43309"/>
    </physiologicalReaction>
</comment>
<dbReference type="Proteomes" id="UP001151699">
    <property type="component" value="Chromosome B"/>
</dbReference>
<keyword evidence="8 31" id="KW-0418">Kinase</keyword>
<evidence type="ECO:0000256" key="7">
    <source>
        <dbReference type="ARBA" id="ARBA00022741"/>
    </source>
</evidence>
<evidence type="ECO:0000256" key="1">
    <source>
        <dbReference type="ARBA" id="ARBA00001946"/>
    </source>
</evidence>
<evidence type="ECO:0000256" key="17">
    <source>
        <dbReference type="ARBA" id="ARBA00024505"/>
    </source>
</evidence>
<dbReference type="Pfam" id="PF00781">
    <property type="entry name" value="DAGK_cat"/>
    <property type="match status" value="1"/>
</dbReference>
<evidence type="ECO:0000256" key="18">
    <source>
        <dbReference type="ARBA" id="ARBA00024512"/>
    </source>
</evidence>
<dbReference type="InterPro" id="IPR050187">
    <property type="entry name" value="Lipid_Phosphate_FormReg"/>
</dbReference>
<comment type="catalytic activity">
    <reaction evidence="29">
        <text>N-(hexanoyl)sphing-4-enine + ATP = N-hexanoylsphing-4-enine 1-phosphate + ADP + H(+)</text>
        <dbReference type="Rhea" id="RHEA:43312"/>
        <dbReference type="ChEBI" id="CHEBI:15378"/>
        <dbReference type="ChEBI" id="CHEBI:30616"/>
        <dbReference type="ChEBI" id="CHEBI:63867"/>
        <dbReference type="ChEBI" id="CHEBI:82959"/>
        <dbReference type="ChEBI" id="CHEBI:456216"/>
    </reaction>
    <physiologicalReaction direction="left-to-right" evidence="29">
        <dbReference type="Rhea" id="RHEA:43313"/>
    </physiologicalReaction>
</comment>
<dbReference type="InterPro" id="IPR045579">
    <property type="entry name" value="AGK_C"/>
</dbReference>
<sequence>MFGSPTQRNDSATHRNHRNARQLTALNCQLLLLYDSSPCICVLIKYYKRFLAMAKVVKIFTTIRNNWKKSAFAAVAFSYGVSFANEKYEINQLMRKYCEEATTYGDVAVPATVQQKNVLVILNPVADKKSASDSFEKYCAPILHLAGIAIEVLKTDSEGHARRHIEELESLPDTILVAGGDGTVSETITGLLRRPFRENCSIGVLPVGRTNSLATQLYNFDRSTNLKEVEGMANAAISIVRGKTEPKDVMKIEVLQNESSIDSPNPKPVYAIDSLHWGAYRDVWNKRDKYWYFGSLRGYVAFALNAFDNDAQWKCKAKVTFSPPCSGCRNCFVKPEERKVETKRRWWSLFIPKISLGSNRQTAGPDYSKIVNENCQNKTEIDVEPSELLVKTNVNRLAEEIPKISLKIGKYEDSSLDFVKNGWRRLGVNDFEGKNEDVRSIEIVPEVVSTEDKELFFSIDNEAYEVKPVRISVIPRAIQMYTM</sequence>
<evidence type="ECO:0000256" key="13">
    <source>
        <dbReference type="ARBA" id="ARBA00023136"/>
    </source>
</evidence>
<evidence type="ECO:0000256" key="11">
    <source>
        <dbReference type="ARBA" id="ARBA00023098"/>
    </source>
</evidence>
<evidence type="ECO:0000256" key="15">
    <source>
        <dbReference type="ARBA" id="ARBA00023411"/>
    </source>
</evidence>
<evidence type="ECO:0000256" key="12">
    <source>
        <dbReference type="ARBA" id="ARBA00023128"/>
    </source>
</evidence>
<evidence type="ECO:0000256" key="16">
    <source>
        <dbReference type="ARBA" id="ARBA00024483"/>
    </source>
</evidence>
<dbReference type="PANTHER" id="PTHR12358">
    <property type="entry name" value="SPHINGOSINE KINASE"/>
    <property type="match status" value="1"/>
</dbReference>